<sequence>MEIRIEAIQIAESFNIKKFRTDFRTEVHSGSTSEVFYAMEDKDRYLYVFDYGVVVFANYDAVAKSELISFIKNYATNLVDLDLFEEYRIETDDNLQKVVVKNNYVIFPQVDSSILRIVMLNIGQSVALDYYEVLTNELITSSKHYILELEQRGKLSISKTNLLKYIGKVLNVKNSIVDNLYILDDPNLVWDNEELNLLNRHLKVNFDINTRFKDLDYRLQIVENNLTLFTDVLNVRESSRLEWVVIILIALEIAIALFFH</sequence>
<dbReference type="RefSeq" id="WP_073208381.1">
    <property type="nucleotide sequence ID" value="NZ_FRCL01000005.1"/>
</dbReference>
<dbReference type="AlphaFoldDB" id="A0A1M7KBA9"/>
<accession>A0A1M7KBA9</accession>
<dbReference type="PANTHER" id="PTHR16255:SF6">
    <property type="entry name" value="PROTEIN RETARDED ROOT GROWTH-LIKE"/>
    <property type="match status" value="1"/>
</dbReference>
<protein>
    <submittedName>
        <fullName evidence="2">Uncharacterized protein, Rmd1/YagE family</fullName>
    </submittedName>
</protein>
<dbReference type="InterPro" id="IPR051624">
    <property type="entry name" value="RMD1/Sad1-interacting"/>
</dbReference>
<evidence type="ECO:0000259" key="1">
    <source>
        <dbReference type="Pfam" id="PF02582"/>
    </source>
</evidence>
<name>A0A1M7KBA9_9FLAO</name>
<dbReference type="InterPro" id="IPR003734">
    <property type="entry name" value="DUF155"/>
</dbReference>
<dbReference type="PANTHER" id="PTHR16255">
    <property type="entry name" value="REQUIRED FOR MEIOTIC NUCLEAR DIVISION PROTEIN 1 HOMOLOG"/>
    <property type="match status" value="1"/>
</dbReference>
<reference evidence="3" key="1">
    <citation type="submission" date="2016-11" db="EMBL/GenBank/DDBJ databases">
        <authorList>
            <person name="Varghese N."/>
            <person name="Submissions S."/>
        </authorList>
    </citation>
    <scope>NUCLEOTIDE SEQUENCE [LARGE SCALE GENOMIC DNA]</scope>
    <source>
        <strain evidence="3">CGMCC 1.2749</strain>
    </source>
</reference>
<evidence type="ECO:0000313" key="2">
    <source>
        <dbReference type="EMBL" id="SHM62293.1"/>
    </source>
</evidence>
<feature type="domain" description="DUF155" evidence="1">
    <location>
        <begin position="46"/>
        <end position="215"/>
    </location>
</feature>
<dbReference type="Pfam" id="PF02582">
    <property type="entry name" value="DUF155"/>
    <property type="match status" value="1"/>
</dbReference>
<organism evidence="2 3">
    <name type="scientific">Flavobacterium xinjiangense</name>
    <dbReference type="NCBI Taxonomy" id="178356"/>
    <lineage>
        <taxon>Bacteria</taxon>
        <taxon>Pseudomonadati</taxon>
        <taxon>Bacteroidota</taxon>
        <taxon>Flavobacteriia</taxon>
        <taxon>Flavobacteriales</taxon>
        <taxon>Flavobacteriaceae</taxon>
        <taxon>Flavobacterium</taxon>
    </lineage>
</organism>
<dbReference type="Proteomes" id="UP000184092">
    <property type="component" value="Unassembled WGS sequence"/>
</dbReference>
<keyword evidence="3" id="KW-1185">Reference proteome</keyword>
<dbReference type="STRING" id="178356.SAMN05216269_105247"/>
<proteinExistence type="predicted"/>
<evidence type="ECO:0000313" key="3">
    <source>
        <dbReference type="Proteomes" id="UP000184092"/>
    </source>
</evidence>
<gene>
    <name evidence="2" type="ORF">SAMN05216269_105247</name>
</gene>
<dbReference type="EMBL" id="FRCL01000005">
    <property type="protein sequence ID" value="SHM62293.1"/>
    <property type="molecule type" value="Genomic_DNA"/>
</dbReference>